<reference evidence="1 2" key="1">
    <citation type="submission" date="2018-03" db="EMBL/GenBank/DDBJ databases">
        <title>A gene transfer event suggests a long-term partnership between eustigmatophyte algae and a novel lineage of endosymbiotic bacteria.</title>
        <authorList>
            <person name="Yurchenko T."/>
            <person name="Sevcikova T."/>
            <person name="Pribyl P."/>
            <person name="El Karkouri K."/>
            <person name="Klimes V."/>
            <person name="Amaral R."/>
            <person name="Zbrankova V."/>
            <person name="Kim E."/>
            <person name="Raoult D."/>
            <person name="Santos L.M.A."/>
            <person name="Elias M."/>
        </authorList>
    </citation>
    <scope>NUCLEOTIDE SEQUENCE [LARGE SCALE GENOMIC DNA]</scope>
    <source>
        <strain evidence="1">CCALA 838</strain>
    </source>
</reference>
<accession>A0A2P1P6U8</accession>
<protein>
    <submittedName>
        <fullName evidence="1">Uncharacterized protein</fullName>
    </submittedName>
</protein>
<gene>
    <name evidence="1" type="ORF">phytr_260</name>
</gene>
<name>A0A2P1P6U8_9RICK</name>
<dbReference type="EMBL" id="CP027845">
    <property type="protein sequence ID" value="AVP86989.1"/>
    <property type="molecule type" value="Genomic_DNA"/>
</dbReference>
<sequence length="244" mass="26919">MVHFSKFNDSIVYFMFKHSSKFLSSMVNRFGNNLTKPFYSGFSDLKYMGVSEKFIAECKAKSHAKMASKDLGTIVKNIPQMYIYGQAAGSQYIQNTLECADRAKDLFIAEATKGTMQAPMKQVLSTPVNNALNIVTWPLDKIYPLFMKNPAATSAVYNAFKFALGPANLINFTKSALNISGGLYGSAIHSYKAFDNGIKLLTSSDIPGEEMHHDLTPAKLEEPGVEELGVDKWGVLELSTGELQ</sequence>
<evidence type="ECO:0000313" key="1">
    <source>
        <dbReference type="EMBL" id="AVP86989.1"/>
    </source>
</evidence>
<dbReference type="AlphaFoldDB" id="A0A2P1P6U8"/>
<dbReference type="Proteomes" id="UP000241762">
    <property type="component" value="Chromosome"/>
</dbReference>
<evidence type="ECO:0000313" key="2">
    <source>
        <dbReference type="Proteomes" id="UP000241762"/>
    </source>
</evidence>
<proteinExistence type="predicted"/>
<organism evidence="1 2">
    <name type="scientific">Candidatus Phycorickettsia trachydisci</name>
    <dbReference type="NCBI Taxonomy" id="2115978"/>
    <lineage>
        <taxon>Bacteria</taxon>
        <taxon>Pseudomonadati</taxon>
        <taxon>Pseudomonadota</taxon>
        <taxon>Alphaproteobacteria</taxon>
        <taxon>Rickettsiales</taxon>
        <taxon>Rickettsiaceae</taxon>
        <taxon>Candidatus Phycorickettsia</taxon>
    </lineage>
</organism>
<dbReference type="KEGG" id="ptc:phytr_260"/>
<keyword evidence="2" id="KW-1185">Reference proteome</keyword>